<evidence type="ECO:0000259" key="1">
    <source>
        <dbReference type="Pfam" id="PF05099"/>
    </source>
</evidence>
<dbReference type="InterPro" id="IPR029024">
    <property type="entry name" value="TerB-like"/>
</dbReference>
<dbReference type="RefSeq" id="WP_139447975.1">
    <property type="nucleotide sequence ID" value="NZ_VDMB01000008.1"/>
</dbReference>
<evidence type="ECO:0000313" key="3">
    <source>
        <dbReference type="Proteomes" id="UP000321899"/>
    </source>
</evidence>
<reference evidence="2 3" key="1">
    <citation type="submission" date="2019-06" db="EMBL/GenBank/DDBJ databases">
        <title>Desulfobotulus mexicanus sp. nov., a novel sulfate-reducing bacterium isolated from the sediment of an alkaline crater lake in Mexico.</title>
        <authorList>
            <person name="Hirschler-Rea A."/>
        </authorList>
    </citation>
    <scope>NUCLEOTIDE SEQUENCE [LARGE SCALE GENOMIC DNA]</scope>
    <source>
        <strain evidence="2 3">PAR22N</strain>
    </source>
</reference>
<keyword evidence="3" id="KW-1185">Reference proteome</keyword>
<organism evidence="2 3">
    <name type="scientific">Desulfobotulus mexicanus</name>
    <dbReference type="NCBI Taxonomy" id="2586642"/>
    <lineage>
        <taxon>Bacteria</taxon>
        <taxon>Pseudomonadati</taxon>
        <taxon>Thermodesulfobacteriota</taxon>
        <taxon>Desulfobacteria</taxon>
        <taxon>Desulfobacterales</taxon>
        <taxon>Desulfobacteraceae</taxon>
        <taxon>Desulfobotulus</taxon>
    </lineage>
</organism>
<dbReference type="InterPro" id="IPR024501">
    <property type="entry name" value="DUF3141"/>
</dbReference>
<dbReference type="Proteomes" id="UP000321899">
    <property type="component" value="Unassembled WGS sequence"/>
</dbReference>
<dbReference type="SUPFAM" id="SSF158682">
    <property type="entry name" value="TerB-like"/>
    <property type="match status" value="1"/>
</dbReference>
<comment type="caution">
    <text evidence="2">The sequence shown here is derived from an EMBL/GenBank/DDBJ whole genome shotgun (WGS) entry which is preliminary data.</text>
</comment>
<dbReference type="Pfam" id="PF11339">
    <property type="entry name" value="DUF3141"/>
    <property type="match status" value="1"/>
</dbReference>
<accession>A0A5Q4VCN8</accession>
<dbReference type="PANTHER" id="PTHR36837:SF2">
    <property type="entry name" value="POLY(3-HYDROXYALKANOATE) POLYMERASE SUBUNIT PHAC"/>
    <property type="match status" value="1"/>
</dbReference>
<dbReference type="Pfam" id="PF05099">
    <property type="entry name" value="TerB"/>
    <property type="match status" value="1"/>
</dbReference>
<evidence type="ECO:0000313" key="2">
    <source>
        <dbReference type="EMBL" id="TYT74738.1"/>
    </source>
</evidence>
<dbReference type="PANTHER" id="PTHR36837">
    <property type="entry name" value="POLY(3-HYDROXYALKANOATE) POLYMERASE SUBUNIT PHAC"/>
    <property type="match status" value="1"/>
</dbReference>
<dbReference type="EMBL" id="VDMB01000008">
    <property type="protein sequence ID" value="TYT74738.1"/>
    <property type="molecule type" value="Genomic_DNA"/>
</dbReference>
<dbReference type="OrthoDB" id="7231451at2"/>
<gene>
    <name evidence="2" type="ORF">FIM25_07735</name>
</gene>
<dbReference type="InterPro" id="IPR029058">
    <property type="entry name" value="AB_hydrolase_fold"/>
</dbReference>
<sequence length="722" mass="81724">MRSDLSRIADMLPLAGSGLDWVDYLVDASQRQILYWDVLRNHGNDFFQYLADGQPPVLYFPYEIVLDGRTFERPVNYALVRMRDRRQKGRVKKKKIDSFDHDRRPVVVIDPRSGNAPGIAGSKRASEIGIALEKGHPVYYILFFPEPVPGQTLEDVKNAEICFIEEVARLHPDSGKPSIIGNSQAGWAVALMSADKPSLAGPLVLNGSPISYWAGVRGRHVVRYKAGLTGGVWGVELASDLGAGFFDGANLASGHEALDPAEAYCRSPYNLYANVDTESERFRDFSRWWSSYYLMTAEEIRFMIQHLFIENKLEMGEVSFQEGKRINLRELEDPIVLFSSDGDNVTPPQQALNWILKVWGTLDEVKRQQQVIIYMVHENVGHIGLFVSDRVAKKEHTEIIGSIDMVDYLAPGLYEMVIEKGDPRYSEKAYRVRFESRAFEDIENLDDGVEDELDFYPVAEISRINDLCYRSFFQPWIRSMVTPQSAAFMRQHHPQRFLRMVLADINPAMLPVKLAARVIRSHRAPAPPDNIFRQTESVGMDLMASFMEAGTRMKDAAEEQLFTMIYSNPFVRMVSESQLNLPSTVAEGKPHEAAWRSAEDVLWREKITKGGFAEALVRVLVAVAGADGVVYQEEITVLLELIRNHPKTGNLPDARIRQLVREQSRILELYPAAAMEALPILLEDPADRFSVVEMAQCLALSDLVVDPDEEKLLNRIMEILEV</sequence>
<protein>
    <submittedName>
        <fullName evidence="2">DUF3141 domain-containing protein</fullName>
    </submittedName>
</protein>
<feature type="domain" description="Co-chaperone DjlA N-terminal" evidence="1">
    <location>
        <begin position="614"/>
        <end position="722"/>
    </location>
</feature>
<name>A0A5Q4VCN8_9BACT</name>
<dbReference type="Gene3D" id="1.10.3680.10">
    <property type="entry name" value="TerB-like"/>
    <property type="match status" value="1"/>
</dbReference>
<dbReference type="InterPro" id="IPR051321">
    <property type="entry name" value="PHA/PHB_synthase"/>
</dbReference>
<dbReference type="CDD" id="cd07176">
    <property type="entry name" value="terB"/>
    <property type="match status" value="1"/>
</dbReference>
<dbReference type="SUPFAM" id="SSF53474">
    <property type="entry name" value="alpha/beta-Hydrolases"/>
    <property type="match status" value="1"/>
</dbReference>
<proteinExistence type="predicted"/>
<dbReference type="InterPro" id="IPR007791">
    <property type="entry name" value="DjlA_N"/>
</dbReference>
<dbReference type="AlphaFoldDB" id="A0A5Q4VCN8"/>